<evidence type="ECO:0000259" key="5">
    <source>
        <dbReference type="Pfam" id="PF18407"/>
    </source>
</evidence>
<dbReference type="SUPFAM" id="SSF56784">
    <property type="entry name" value="HAD-like"/>
    <property type="match status" value="1"/>
</dbReference>
<dbReference type="Pfam" id="PF18407">
    <property type="entry name" value="GNAT_like"/>
    <property type="match status" value="1"/>
</dbReference>
<dbReference type="PANTHER" id="PTHR19288">
    <property type="entry name" value="4-NITROPHENYLPHOSPHATASE-RELATED"/>
    <property type="match status" value="1"/>
</dbReference>
<dbReference type="NCBIfam" id="TIGR01460">
    <property type="entry name" value="HAD-SF-IIA"/>
    <property type="match status" value="1"/>
</dbReference>
<dbReference type="InterPro" id="IPR036412">
    <property type="entry name" value="HAD-like_sf"/>
</dbReference>
<dbReference type="Proteomes" id="UP000572635">
    <property type="component" value="Unassembled WGS sequence"/>
</dbReference>
<dbReference type="GO" id="GO:0005737">
    <property type="term" value="C:cytoplasm"/>
    <property type="evidence" value="ECO:0007669"/>
    <property type="project" value="TreeGrafter"/>
</dbReference>
<keyword evidence="4" id="KW-0460">Magnesium</keyword>
<evidence type="ECO:0000256" key="2">
    <source>
        <dbReference type="PIRSR" id="PIRSR000915-1"/>
    </source>
</evidence>
<proteinExistence type="inferred from homology"/>
<dbReference type="AlphaFoldDB" id="A0A7W8QKG8"/>
<dbReference type="PANTHER" id="PTHR19288:SF95">
    <property type="entry name" value="D-GLYCEROL 3-PHOSPHATE PHOSPHATASE"/>
    <property type="match status" value="1"/>
</dbReference>
<reference evidence="6 7" key="1">
    <citation type="submission" date="2020-08" db="EMBL/GenBank/DDBJ databases">
        <title>Sequencing the genomes of 1000 actinobacteria strains.</title>
        <authorList>
            <person name="Klenk H.-P."/>
        </authorList>
    </citation>
    <scope>NUCLEOTIDE SEQUENCE [LARGE SCALE GENOMIC DNA]</scope>
    <source>
        <strain evidence="6 7">DSM 44551</strain>
    </source>
</reference>
<evidence type="ECO:0000256" key="4">
    <source>
        <dbReference type="PIRSR" id="PIRSR000915-3"/>
    </source>
</evidence>
<dbReference type="Gene3D" id="3.40.50.1000">
    <property type="entry name" value="HAD superfamily/HAD-like"/>
    <property type="match status" value="2"/>
</dbReference>
<keyword evidence="7" id="KW-1185">Reference proteome</keyword>
<feature type="active site" description="Proton donor" evidence="2">
    <location>
        <position position="22"/>
    </location>
</feature>
<sequence length="322" mass="33025">MTLQTAARPLNALYDTALLDLDGVVYVGARAVPAAPEAVAKARASGMGVAFVTNNASRTPSSIAERLTALGVEATARDVVTSAEAAARLLAERFPAGSPVLVVGDTGLRLALIRRGLRPVTLAADGPVAVVQGHTPRLSHDLVSQGALAVARGALFVAANNDATAPVEDGIIPGNGSFARVIAHATGVEPVVAGKPMKPLHDEGVLRTGAENPLVVGDRLDTDVQGAVARGAASMLVLSGVTGPHELVAAPEGLRPDYIAWDLAGLNEAHPEPRGWRASVRDGRVELAGSGDRLHGLRAVCSAAWRQDGPVDAEAALARLGW</sequence>
<feature type="domain" description="GCN5-related N-acetyltransferase-like" evidence="5">
    <location>
        <begin position="274"/>
        <end position="322"/>
    </location>
</feature>
<feature type="binding site" evidence="4">
    <location>
        <position position="20"/>
    </location>
    <ligand>
        <name>Mg(2+)</name>
        <dbReference type="ChEBI" id="CHEBI:18420"/>
    </ligand>
</feature>
<dbReference type="Pfam" id="PF13242">
    <property type="entry name" value="Hydrolase_like"/>
    <property type="match status" value="1"/>
</dbReference>
<dbReference type="GO" id="GO:0016791">
    <property type="term" value="F:phosphatase activity"/>
    <property type="evidence" value="ECO:0007669"/>
    <property type="project" value="TreeGrafter"/>
</dbReference>
<gene>
    <name evidence="6" type="ORF">HDA36_001999</name>
</gene>
<dbReference type="RefSeq" id="WP_184391559.1">
    <property type="nucleotide sequence ID" value="NZ_BAAAJD010000137.1"/>
</dbReference>
<accession>A0A7W8QKG8</accession>
<dbReference type="InterPro" id="IPR006357">
    <property type="entry name" value="HAD-SF_hydro_IIA"/>
</dbReference>
<dbReference type="PIRSF" id="PIRSF000915">
    <property type="entry name" value="PGP-type_phosphatase"/>
    <property type="match status" value="1"/>
</dbReference>
<comment type="cofactor">
    <cofactor evidence="4">
        <name>Mg(2+)</name>
        <dbReference type="ChEBI" id="CHEBI:18420"/>
    </cofactor>
    <text evidence="4">Divalent metal ions. Mg(2+) is the most effective.</text>
</comment>
<name>A0A7W8QKG8_9ACTN</name>
<evidence type="ECO:0000313" key="6">
    <source>
        <dbReference type="EMBL" id="MBB5431915.1"/>
    </source>
</evidence>
<keyword evidence="4" id="KW-0479">Metal-binding</keyword>
<comment type="caution">
    <text evidence="6">The sequence shown here is derived from an EMBL/GenBank/DDBJ whole genome shotgun (WGS) entry which is preliminary data.</text>
</comment>
<evidence type="ECO:0000256" key="1">
    <source>
        <dbReference type="PIRNR" id="PIRNR000915"/>
    </source>
</evidence>
<dbReference type="Pfam" id="PF13344">
    <property type="entry name" value="Hydrolase_6"/>
    <property type="match status" value="1"/>
</dbReference>
<evidence type="ECO:0000256" key="3">
    <source>
        <dbReference type="PIRSR" id="PIRSR000915-2"/>
    </source>
</evidence>
<comment type="similarity">
    <text evidence="1">Belongs to the HAD-like hydrolase superfamily.</text>
</comment>
<dbReference type="EMBL" id="JACHDB010000001">
    <property type="protein sequence ID" value="MBB5431915.1"/>
    <property type="molecule type" value="Genomic_DNA"/>
</dbReference>
<feature type="binding site" evidence="3">
    <location>
        <position position="195"/>
    </location>
    <ligand>
        <name>substrate</name>
    </ligand>
</feature>
<dbReference type="InterPro" id="IPR023214">
    <property type="entry name" value="HAD_sf"/>
</dbReference>
<feature type="binding site" evidence="4">
    <location>
        <position position="22"/>
    </location>
    <ligand>
        <name>Mg(2+)</name>
        <dbReference type="ChEBI" id="CHEBI:18420"/>
    </ligand>
</feature>
<feature type="binding site" evidence="4">
    <location>
        <position position="218"/>
    </location>
    <ligand>
        <name>Mg(2+)</name>
        <dbReference type="ChEBI" id="CHEBI:18420"/>
    </ligand>
</feature>
<feature type="active site" description="Nucleophile" evidence="2">
    <location>
        <position position="20"/>
    </location>
</feature>
<keyword evidence="6" id="KW-0378">Hydrolase</keyword>
<protein>
    <submittedName>
        <fullName evidence="6">HAD superfamily hydrolase (TIGR01450 family)</fullName>
    </submittedName>
</protein>
<organism evidence="6 7">
    <name type="scientific">Nocardiopsis composta</name>
    <dbReference type="NCBI Taxonomy" id="157465"/>
    <lineage>
        <taxon>Bacteria</taxon>
        <taxon>Bacillati</taxon>
        <taxon>Actinomycetota</taxon>
        <taxon>Actinomycetes</taxon>
        <taxon>Streptosporangiales</taxon>
        <taxon>Nocardiopsidaceae</taxon>
        <taxon>Nocardiopsis</taxon>
    </lineage>
</organism>
<evidence type="ECO:0000313" key="7">
    <source>
        <dbReference type="Proteomes" id="UP000572635"/>
    </source>
</evidence>
<dbReference type="GO" id="GO:0046872">
    <property type="term" value="F:metal ion binding"/>
    <property type="evidence" value="ECO:0007669"/>
    <property type="project" value="UniProtKB-KW"/>
</dbReference>
<dbReference type="InterPro" id="IPR041065">
    <property type="entry name" value="GNAT-like"/>
</dbReference>